<evidence type="ECO:0000313" key="2">
    <source>
        <dbReference type="Proteomes" id="UP000228812"/>
    </source>
</evidence>
<gene>
    <name evidence="1" type="ORF">COX26_02560</name>
</gene>
<reference evidence="1 2" key="1">
    <citation type="submission" date="2017-09" db="EMBL/GenBank/DDBJ databases">
        <title>Depth-based differentiation of microbial function through sediment-hosted aquifers and enrichment of novel symbionts in the deep terrestrial subsurface.</title>
        <authorList>
            <person name="Probst A.J."/>
            <person name="Ladd B."/>
            <person name="Jarett J.K."/>
            <person name="Geller-Mcgrath D.E."/>
            <person name="Sieber C.M."/>
            <person name="Emerson J.B."/>
            <person name="Anantharaman K."/>
            <person name="Thomas B.C."/>
            <person name="Malmstrom R."/>
            <person name="Stieglmeier M."/>
            <person name="Klingl A."/>
            <person name="Woyke T."/>
            <person name="Ryan C.M."/>
            <person name="Banfield J.F."/>
        </authorList>
    </citation>
    <scope>NUCLEOTIDE SEQUENCE [LARGE SCALE GENOMIC DNA]</scope>
    <source>
        <strain evidence="1">CG23_combo_of_CG06-09_8_20_14_all_54_14</strain>
    </source>
</reference>
<sequence length="176" mass="20404">MDENAKKMEALAEKIRALKEKGTVDLSSDEDLSIAIMNLVSLEEHFFFTAEKTGKSDYFDLLKETRELRKKLLRKMMPRNEGETWCISKHLLAATMRLMEVGTKAFGEGKREEAEELFGHAYRIYALFWGLRLKLIDTGDVKRIADDKLNIHDEKGMKKPWTLEDILEKLVDCCDE</sequence>
<evidence type="ECO:0000313" key="1">
    <source>
        <dbReference type="EMBL" id="PIP29717.1"/>
    </source>
</evidence>
<dbReference type="Proteomes" id="UP000228812">
    <property type="component" value="Unassembled WGS sequence"/>
</dbReference>
<accession>A0A2G9Z988</accession>
<organism evidence="1 2">
    <name type="scientific">Candidatus Jorgensenbacteria bacterium CG23_combo_of_CG06-09_8_20_14_all_54_14</name>
    <dbReference type="NCBI Taxonomy" id="1974595"/>
    <lineage>
        <taxon>Bacteria</taxon>
        <taxon>Candidatus Joergenseniibacteriota</taxon>
    </lineage>
</organism>
<comment type="caution">
    <text evidence="1">The sequence shown here is derived from an EMBL/GenBank/DDBJ whole genome shotgun (WGS) entry which is preliminary data.</text>
</comment>
<name>A0A2G9Z988_9BACT</name>
<dbReference type="AlphaFoldDB" id="A0A2G9Z988"/>
<dbReference type="EMBL" id="PCRZ01000045">
    <property type="protein sequence ID" value="PIP29717.1"/>
    <property type="molecule type" value="Genomic_DNA"/>
</dbReference>
<protein>
    <submittedName>
        <fullName evidence="1">Uncharacterized protein</fullName>
    </submittedName>
</protein>
<proteinExistence type="predicted"/>